<evidence type="ECO:0000256" key="6">
    <source>
        <dbReference type="ARBA" id="ARBA00023242"/>
    </source>
</evidence>
<dbReference type="GO" id="GO:0005634">
    <property type="term" value="C:nucleus"/>
    <property type="evidence" value="ECO:0007669"/>
    <property type="project" value="UniProtKB-SubCell"/>
</dbReference>
<accession>A0A5D2NRZ7</accession>
<dbReference type="GO" id="GO:0003700">
    <property type="term" value="F:DNA-binding transcription factor activity"/>
    <property type="evidence" value="ECO:0007669"/>
    <property type="project" value="InterPro"/>
</dbReference>
<dbReference type="SMART" id="SM00380">
    <property type="entry name" value="AP2"/>
    <property type="match status" value="1"/>
</dbReference>
<dbReference type="InterPro" id="IPR001471">
    <property type="entry name" value="AP2/ERF_dom"/>
</dbReference>
<dbReference type="EMBL" id="CM017619">
    <property type="protein sequence ID" value="TYI06366.1"/>
    <property type="molecule type" value="Genomic_DNA"/>
</dbReference>
<evidence type="ECO:0000313" key="9">
    <source>
        <dbReference type="EMBL" id="TYI06366.1"/>
    </source>
</evidence>
<keyword evidence="2" id="KW-0805">Transcription regulation</keyword>
<dbReference type="InterPro" id="IPR045277">
    <property type="entry name" value="DRE1A-I"/>
</dbReference>
<name>A0A5D2NRZ7_GOSTO</name>
<evidence type="ECO:0000259" key="8">
    <source>
        <dbReference type="PROSITE" id="PS51032"/>
    </source>
</evidence>
<evidence type="ECO:0000313" key="10">
    <source>
        <dbReference type="Proteomes" id="UP000322667"/>
    </source>
</evidence>
<dbReference type="InterPro" id="IPR036955">
    <property type="entry name" value="AP2/ERF_dom_sf"/>
</dbReference>
<gene>
    <name evidence="9" type="ORF">ES332_A10G154200v1</name>
</gene>
<feature type="non-terminal residue" evidence="9">
    <location>
        <position position="1"/>
    </location>
</feature>
<keyword evidence="3" id="KW-0238">DNA-binding</keyword>
<keyword evidence="5" id="KW-0804">Transcription</keyword>
<evidence type="ECO:0000256" key="1">
    <source>
        <dbReference type="ARBA" id="ARBA00004123"/>
    </source>
</evidence>
<feature type="domain" description="AP2/ERF" evidence="8">
    <location>
        <begin position="11"/>
        <end position="68"/>
    </location>
</feature>
<dbReference type="PANTHER" id="PTHR31839:SF2">
    <property type="entry name" value="DEHYDRATION-RESPONSIVE ELEMENT-BINDING PROTEIN 1D"/>
    <property type="match status" value="1"/>
</dbReference>
<dbReference type="PROSITE" id="PS51032">
    <property type="entry name" value="AP2_ERF"/>
    <property type="match status" value="1"/>
</dbReference>
<dbReference type="SUPFAM" id="SSF54171">
    <property type="entry name" value="DNA-binding domain"/>
    <property type="match status" value="1"/>
</dbReference>
<keyword evidence="4" id="KW-0010">Activator</keyword>
<dbReference type="Proteomes" id="UP000322667">
    <property type="component" value="Chromosome A10"/>
</dbReference>
<comment type="subcellular location">
    <subcellularLocation>
        <location evidence="1">Nucleus</location>
    </subcellularLocation>
</comment>
<dbReference type="PANTHER" id="PTHR31839">
    <property type="entry name" value="DEHYDRATION-RESPONSIVE ELEMENT-BINDING PROTEIN 1D"/>
    <property type="match status" value="1"/>
</dbReference>
<evidence type="ECO:0000256" key="2">
    <source>
        <dbReference type="ARBA" id="ARBA00023015"/>
    </source>
</evidence>
<dbReference type="InterPro" id="IPR016177">
    <property type="entry name" value="DNA-bd_dom_sf"/>
</dbReference>
<evidence type="ECO:0000256" key="5">
    <source>
        <dbReference type="ARBA" id="ARBA00023163"/>
    </source>
</evidence>
<dbReference type="CDD" id="cd00018">
    <property type="entry name" value="AP2"/>
    <property type="match status" value="1"/>
</dbReference>
<keyword evidence="10" id="KW-1185">Reference proteome</keyword>
<evidence type="ECO:0000256" key="3">
    <source>
        <dbReference type="ARBA" id="ARBA00023125"/>
    </source>
</evidence>
<organism evidence="9 10">
    <name type="scientific">Gossypium tomentosum</name>
    <name type="common">Hawaiian cotton</name>
    <name type="synonym">Gossypium sandvicense</name>
    <dbReference type="NCBI Taxonomy" id="34277"/>
    <lineage>
        <taxon>Eukaryota</taxon>
        <taxon>Viridiplantae</taxon>
        <taxon>Streptophyta</taxon>
        <taxon>Embryophyta</taxon>
        <taxon>Tracheophyta</taxon>
        <taxon>Spermatophyta</taxon>
        <taxon>Magnoliopsida</taxon>
        <taxon>eudicotyledons</taxon>
        <taxon>Gunneridae</taxon>
        <taxon>Pentapetalae</taxon>
        <taxon>rosids</taxon>
        <taxon>malvids</taxon>
        <taxon>Malvales</taxon>
        <taxon>Malvaceae</taxon>
        <taxon>Malvoideae</taxon>
        <taxon>Gossypium</taxon>
    </lineage>
</organism>
<comment type="similarity">
    <text evidence="7">Belongs to the AP2/ERF transcription factor family. ERF subfamily.</text>
</comment>
<proteinExistence type="inferred from homology"/>
<reference evidence="9 10" key="1">
    <citation type="submission" date="2019-07" db="EMBL/GenBank/DDBJ databases">
        <title>WGS assembly of Gossypium tomentosum.</title>
        <authorList>
            <person name="Chen Z.J."/>
            <person name="Sreedasyam A."/>
            <person name="Ando A."/>
            <person name="Song Q."/>
            <person name="De L."/>
            <person name="Hulse-Kemp A."/>
            <person name="Ding M."/>
            <person name="Ye W."/>
            <person name="Kirkbride R."/>
            <person name="Jenkins J."/>
            <person name="Plott C."/>
            <person name="Lovell J."/>
            <person name="Lin Y.-M."/>
            <person name="Vaughn R."/>
            <person name="Liu B."/>
            <person name="Li W."/>
            <person name="Simpson S."/>
            <person name="Scheffler B."/>
            <person name="Saski C."/>
            <person name="Grover C."/>
            <person name="Hu G."/>
            <person name="Conover J."/>
            <person name="Carlson J."/>
            <person name="Shu S."/>
            <person name="Boston L."/>
            <person name="Williams M."/>
            <person name="Peterson D."/>
            <person name="Mcgee K."/>
            <person name="Jones D."/>
            <person name="Wendel J."/>
            <person name="Stelly D."/>
            <person name="Grimwood J."/>
            <person name="Schmutz J."/>
        </authorList>
    </citation>
    <scope>NUCLEOTIDE SEQUENCE [LARGE SCALE GENOMIC DNA]</scope>
    <source>
        <strain evidence="9">7179.01</strain>
    </source>
</reference>
<evidence type="ECO:0000256" key="7">
    <source>
        <dbReference type="ARBA" id="ARBA00024343"/>
    </source>
</evidence>
<dbReference type="Gene3D" id="3.30.730.10">
    <property type="entry name" value="AP2/ERF domain"/>
    <property type="match status" value="1"/>
</dbReference>
<sequence>RKKFQETRHPVYRGVCWRNPRKWVSEVREPKNKSRIWLGTFPTEEMVVLAHHVATIALRGRSACSNFVDSAWNLPVPAFSNPKDIQKTTAKVAESFITAKQLNGNCRNDTKRGENIEMEKGFYLDEEVLFGTQRFWANITAGMMMSPRSGHHGKWVEQ</sequence>
<dbReference type="AlphaFoldDB" id="A0A5D2NRZ7"/>
<dbReference type="GO" id="GO:0003677">
    <property type="term" value="F:DNA binding"/>
    <property type="evidence" value="ECO:0007669"/>
    <property type="project" value="UniProtKB-KW"/>
</dbReference>
<keyword evidence="6" id="KW-0539">Nucleus</keyword>
<evidence type="ECO:0000256" key="4">
    <source>
        <dbReference type="ARBA" id="ARBA00023159"/>
    </source>
</evidence>
<protein>
    <recommendedName>
        <fullName evidence="8">AP2/ERF domain-containing protein</fullName>
    </recommendedName>
</protein>